<dbReference type="EMBL" id="CP009223">
    <property type="protein sequence ID" value="AIM62402.1"/>
    <property type="molecule type" value="Genomic_DNA"/>
</dbReference>
<accession>A0A075TYU8</accession>
<dbReference type="KEGG" id="wce:WS08_0149"/>
<organism evidence="2 3">
    <name type="scientific">Weissella ceti</name>
    <dbReference type="NCBI Taxonomy" id="759620"/>
    <lineage>
        <taxon>Bacteria</taxon>
        <taxon>Bacillati</taxon>
        <taxon>Bacillota</taxon>
        <taxon>Bacilli</taxon>
        <taxon>Lactobacillales</taxon>
        <taxon>Lactobacillaceae</taxon>
        <taxon>Weissella</taxon>
    </lineage>
</organism>
<reference evidence="3" key="2">
    <citation type="submission" date="2014-08" db="EMBL/GenBank/DDBJ databases">
        <title>Complete genome of Weissella ceti strain WS74 isolated from diseased rainbow trout in Brazil.</title>
        <authorList>
            <person name="Figueiredo H.C.P."/>
            <person name="Leal C.A.G."/>
            <person name="Pereira F.L."/>
            <person name="Soares S.C."/>
            <person name="Dorella F.A."/>
            <person name="Carvalho A.F."/>
            <person name="Azevedo V.A.C."/>
        </authorList>
    </citation>
    <scope>NUCLEOTIDE SEQUENCE [LARGE SCALE GENOMIC DNA]</scope>
    <source>
        <strain evidence="3">WS74</strain>
    </source>
</reference>
<keyword evidence="1" id="KW-0812">Transmembrane</keyword>
<keyword evidence="1" id="KW-1133">Transmembrane helix</keyword>
<protein>
    <submittedName>
        <fullName evidence="2">Uncharacterized protein</fullName>
    </submittedName>
</protein>
<gene>
    <name evidence="2" type="ORF">WS74_0150</name>
</gene>
<evidence type="ECO:0000313" key="2">
    <source>
        <dbReference type="EMBL" id="AIM62402.1"/>
    </source>
</evidence>
<keyword evidence="1" id="KW-0472">Membrane</keyword>
<dbReference type="KEGG" id="wci:WS105_0149"/>
<dbReference type="Proteomes" id="UP000029079">
    <property type="component" value="Chromosome"/>
</dbReference>
<reference evidence="2 3" key="1">
    <citation type="journal article" date="2014" name="Genome Announc.">
        <title>Complete Genome Sequences of Fish Pathogenic Weissella ceti Strains WS74 and WS105.</title>
        <authorList>
            <person name="Figueiredo H.C."/>
            <person name="Leal C.A."/>
            <person name="Dorella F.A."/>
            <person name="Carvalho A.F."/>
            <person name="Soares S.C."/>
            <person name="Pereira F.L."/>
            <person name="Azevedo V.A."/>
        </authorList>
    </citation>
    <scope>NUCLEOTIDE SEQUENCE [LARGE SCALE GENOMIC DNA]</scope>
    <source>
        <strain evidence="2 3">WS74</strain>
    </source>
</reference>
<name>A0A075TYU8_9LACO</name>
<keyword evidence="3" id="KW-1185">Reference proteome</keyword>
<proteinExistence type="predicted"/>
<evidence type="ECO:0000313" key="3">
    <source>
        <dbReference type="Proteomes" id="UP000029079"/>
    </source>
</evidence>
<dbReference type="STRING" id="759620.WS105_0149"/>
<sequence>MESSTIMGILFLLLALILVLLFIFAVVIPIIRLLWNKIKDIFRSKTKGYVSSFPAVGTQEWEKLITVGIWDKNLLNQINRTLYVGNTMTMGGKTPAIVVIFSENAKTWTQKIFHWDSKTYRVVIEAINQSKYY</sequence>
<dbReference type="KEGG" id="wct:WS74_0150"/>
<evidence type="ECO:0000256" key="1">
    <source>
        <dbReference type="SAM" id="Phobius"/>
    </source>
</evidence>
<dbReference type="AlphaFoldDB" id="A0A075TYU8"/>
<dbReference type="RefSeq" id="WP_009495538.1">
    <property type="nucleotide sequence ID" value="NZ_CP009223.1"/>
</dbReference>
<feature type="transmembrane region" description="Helical" evidence="1">
    <location>
        <begin position="6"/>
        <end position="35"/>
    </location>
</feature>